<dbReference type="InterPro" id="IPR054488">
    <property type="entry name" value="ThcOx_dom2"/>
</dbReference>
<name>A0A3N0EDS7_9ACTN</name>
<dbReference type="Proteomes" id="UP000269198">
    <property type="component" value="Unassembled WGS sequence"/>
</dbReference>
<dbReference type="OrthoDB" id="3723182at2"/>
<keyword evidence="4" id="KW-1185">Reference proteome</keyword>
<evidence type="ECO:0000313" key="4">
    <source>
        <dbReference type="Proteomes" id="UP000269198"/>
    </source>
</evidence>
<dbReference type="AlphaFoldDB" id="A0A3N0EDS7"/>
<reference evidence="3 4" key="1">
    <citation type="submission" date="2018-11" db="EMBL/GenBank/DDBJ databases">
        <title>The genome draft of YIM 96095.</title>
        <authorList>
            <person name="Tang S.-K."/>
            <person name="Chunyu W.-X."/>
            <person name="Feng Y.-Z."/>
        </authorList>
    </citation>
    <scope>NUCLEOTIDE SEQUENCE [LARGE SCALE GENOMIC DNA]</scope>
    <source>
        <strain evidence="3 4">YIM 96095</strain>
    </source>
</reference>
<organism evidence="3 4">
    <name type="scientific">Halostreptopolyspora alba</name>
    <dbReference type="NCBI Taxonomy" id="2487137"/>
    <lineage>
        <taxon>Bacteria</taxon>
        <taxon>Bacillati</taxon>
        <taxon>Actinomycetota</taxon>
        <taxon>Actinomycetes</taxon>
        <taxon>Streptosporangiales</taxon>
        <taxon>Nocardiopsidaceae</taxon>
        <taxon>Halostreptopolyspora</taxon>
    </lineage>
</organism>
<dbReference type="Gene3D" id="3.40.109.10">
    <property type="entry name" value="NADH Oxidase"/>
    <property type="match status" value="1"/>
</dbReference>
<dbReference type="Pfam" id="PF00881">
    <property type="entry name" value="Nitroreductase"/>
    <property type="match status" value="1"/>
</dbReference>
<feature type="domain" description="Nitroreductase" evidence="1">
    <location>
        <begin position="277"/>
        <end position="459"/>
    </location>
</feature>
<dbReference type="SUPFAM" id="SSF55469">
    <property type="entry name" value="FMN-dependent nitroreductase-like"/>
    <property type="match status" value="1"/>
</dbReference>
<evidence type="ECO:0000313" key="3">
    <source>
        <dbReference type="EMBL" id="RNL86007.1"/>
    </source>
</evidence>
<proteinExistence type="predicted"/>
<dbReference type="PANTHER" id="PTHR43745">
    <property type="entry name" value="NITROREDUCTASE MJ1384-RELATED"/>
    <property type="match status" value="1"/>
</dbReference>
<feature type="domain" description="Cyanobactin oxidase ThcOx second" evidence="2">
    <location>
        <begin position="118"/>
        <end position="221"/>
    </location>
</feature>
<evidence type="ECO:0000259" key="1">
    <source>
        <dbReference type="Pfam" id="PF00881"/>
    </source>
</evidence>
<dbReference type="InterPro" id="IPR020051">
    <property type="entry name" value="SagB-type_dehydrogenase"/>
</dbReference>
<dbReference type="PANTHER" id="PTHR43745:SF2">
    <property type="entry name" value="NITROREDUCTASE MJ1384-RELATED"/>
    <property type="match status" value="1"/>
</dbReference>
<comment type="caution">
    <text evidence="3">The sequence shown here is derived from an EMBL/GenBank/DDBJ whole genome shotgun (WGS) entry which is preliminary data.</text>
</comment>
<evidence type="ECO:0000259" key="2">
    <source>
        <dbReference type="Pfam" id="PF22767"/>
    </source>
</evidence>
<dbReference type="GO" id="GO:0016491">
    <property type="term" value="F:oxidoreductase activity"/>
    <property type="evidence" value="ECO:0007669"/>
    <property type="project" value="InterPro"/>
</dbReference>
<protein>
    <submittedName>
        <fullName evidence="3">SagB/ThcOx family dehydrogenase</fullName>
    </submittedName>
</protein>
<dbReference type="CDD" id="cd02142">
    <property type="entry name" value="McbC_SagB-like_oxidoreductase"/>
    <property type="match status" value="1"/>
</dbReference>
<dbReference type="InterPro" id="IPR029479">
    <property type="entry name" value="Nitroreductase"/>
</dbReference>
<dbReference type="RefSeq" id="WP_123200201.1">
    <property type="nucleotide sequence ID" value="NZ_RJMB01000004.1"/>
</dbReference>
<dbReference type="Pfam" id="PF22767">
    <property type="entry name" value="ThcOx"/>
    <property type="match status" value="1"/>
</dbReference>
<accession>A0A3N0EDS7</accession>
<dbReference type="InterPro" id="IPR052544">
    <property type="entry name" value="Bacteriocin_Proc_Enz"/>
</dbReference>
<dbReference type="EMBL" id="RJMB01000004">
    <property type="protein sequence ID" value="RNL86007.1"/>
    <property type="molecule type" value="Genomic_DNA"/>
</dbReference>
<gene>
    <name evidence="3" type="ORF">EFW17_05555</name>
</gene>
<dbReference type="InterPro" id="IPR000415">
    <property type="entry name" value="Nitroreductase-like"/>
</dbReference>
<sequence>MSFEERLRLRPGVAAGSTPQGRHHLLRWPYSSELDEVTAVQRSALTLLAEAPVTEDALCHRVNPEPGEDTRQEVARLVRDLRGLGWLRVTVVESDNPLYTMEPVRTAPHPASVPDQPTLSRFATLAREGTDMALRSPRARCELVLHDPRLLTLVGLLGGAPDPREWARRTGLSARAVERTLGDMAASGLLVGAETEDGDQAALAVRQWNPHELLFHTRSRFNARCRPGHDFGTTYSFRDTQPPPRERAPLSEDVTMLEPPDLERLRVEDPPLTRVLEDRASHRRHDETQPLTLAQLGEFLYRSAGARPGTGGNGSARPYPTAGSSYELELYPVIRRVAGIEPGLYHYSAHRHELSAVPGAAPLSGRLVQMVRAQTDAPAPPQVLVVVTARFGRVMWKYQSLSYSLILKDVGVLYQVMYCVATAMGLAPCAVGTGLTEEFCEAIGTDPTDEAPVGEFVLGSRPPHTGDHR</sequence>
<dbReference type="NCBIfam" id="TIGR03605">
    <property type="entry name" value="antibiot_sagB"/>
    <property type="match status" value="1"/>
</dbReference>